<dbReference type="InterPro" id="IPR050187">
    <property type="entry name" value="Lipid_Phosphate_FormReg"/>
</dbReference>
<gene>
    <name evidence="6" type="ORF">LZG35_15550</name>
</gene>
<keyword evidence="3 6" id="KW-0418">Kinase</keyword>
<dbReference type="SMART" id="SM00046">
    <property type="entry name" value="DAGKc"/>
    <property type="match status" value="1"/>
</dbReference>
<evidence type="ECO:0000313" key="6">
    <source>
        <dbReference type="EMBL" id="MCE7510052.1"/>
    </source>
</evidence>
<dbReference type="GO" id="GO:0005524">
    <property type="term" value="F:ATP binding"/>
    <property type="evidence" value="ECO:0007669"/>
    <property type="project" value="UniProtKB-KW"/>
</dbReference>
<dbReference type="Proteomes" id="UP001107961">
    <property type="component" value="Unassembled WGS sequence"/>
</dbReference>
<sequence length="305" mass="33007">MNITVIFNPTAGGGRDRRLRHFIRTLEQGGARVRLYHTRSPGDAIRYLKGLEDQGDCVVAAGGDGTVNEVLNGLRPGVALALFPIGTANVLAKELGLPRHPEAAAKVVLSGRSLPVTPATLNGRRFMVMCGVGYDAWVVDQVDLILKRRIGKLAYALSMIRQLARYGKVSYRVAVDGRPLDCFSAVITNGRYYGGSFVLSRQANIARAKLQVLLFQRSGVWFLLGCLVALMLGRLERRDGVASVSAEKVTVEVSRYLAGSEVRPVGEAAWPRPGPEPIQADGDPAGWLPAEIALENQAVLVRVPQ</sequence>
<keyword evidence="1" id="KW-0808">Transferase</keyword>
<dbReference type="InterPro" id="IPR016064">
    <property type="entry name" value="NAD/diacylglycerol_kinase_sf"/>
</dbReference>
<keyword evidence="2" id="KW-0547">Nucleotide-binding</keyword>
<evidence type="ECO:0000256" key="2">
    <source>
        <dbReference type="ARBA" id="ARBA00022741"/>
    </source>
</evidence>
<dbReference type="GeneID" id="94687915"/>
<dbReference type="RefSeq" id="WP_022996247.1">
    <property type="nucleotide sequence ID" value="NZ_CBDDTQ010000006.1"/>
</dbReference>
<dbReference type="InterPro" id="IPR045540">
    <property type="entry name" value="YegS/DAGK_C"/>
</dbReference>
<proteinExistence type="predicted"/>
<organism evidence="6 7">
    <name type="scientific">Alloalcanivorax xenomutans</name>
    <dbReference type="NCBI Taxonomy" id="1094342"/>
    <lineage>
        <taxon>Bacteria</taxon>
        <taxon>Pseudomonadati</taxon>
        <taxon>Pseudomonadota</taxon>
        <taxon>Gammaproteobacteria</taxon>
        <taxon>Oceanospirillales</taxon>
        <taxon>Alcanivoracaceae</taxon>
        <taxon>Alloalcanivorax</taxon>
    </lineage>
</organism>
<accession>A0A9Q3W824</accession>
<dbReference type="AlphaFoldDB" id="A0A9Q3W824"/>
<dbReference type="Pfam" id="PF19279">
    <property type="entry name" value="YegS_C"/>
    <property type="match status" value="1"/>
</dbReference>
<evidence type="ECO:0000313" key="7">
    <source>
        <dbReference type="Proteomes" id="UP001107961"/>
    </source>
</evidence>
<name>A0A9Q3W824_9GAMM</name>
<dbReference type="Gene3D" id="2.60.200.40">
    <property type="match status" value="1"/>
</dbReference>
<keyword evidence="4" id="KW-0067">ATP-binding</keyword>
<comment type="caution">
    <text evidence="6">The sequence shown here is derived from an EMBL/GenBank/DDBJ whole genome shotgun (WGS) entry which is preliminary data.</text>
</comment>
<evidence type="ECO:0000256" key="3">
    <source>
        <dbReference type="ARBA" id="ARBA00022777"/>
    </source>
</evidence>
<dbReference type="InterPro" id="IPR001206">
    <property type="entry name" value="Diacylglycerol_kinase_cat_dom"/>
</dbReference>
<reference evidence="6" key="1">
    <citation type="submission" date="2022-01" db="EMBL/GenBank/DDBJ databases">
        <authorList>
            <person name="Karlyshev A.V."/>
            <person name="Jaspars M."/>
        </authorList>
    </citation>
    <scope>NUCLEOTIDE SEQUENCE</scope>
    <source>
        <strain evidence="6">AGSA3-2</strain>
    </source>
</reference>
<dbReference type="PANTHER" id="PTHR12358:SF106">
    <property type="entry name" value="LIPID KINASE YEGS"/>
    <property type="match status" value="1"/>
</dbReference>
<dbReference type="Pfam" id="PF00781">
    <property type="entry name" value="DAGK_cat"/>
    <property type="match status" value="1"/>
</dbReference>
<dbReference type="InterPro" id="IPR017438">
    <property type="entry name" value="ATP-NAD_kinase_N"/>
</dbReference>
<evidence type="ECO:0000256" key="4">
    <source>
        <dbReference type="ARBA" id="ARBA00022840"/>
    </source>
</evidence>
<feature type="domain" description="DAGKc" evidence="5">
    <location>
        <begin position="1"/>
        <end position="125"/>
    </location>
</feature>
<dbReference type="GO" id="GO:0005886">
    <property type="term" value="C:plasma membrane"/>
    <property type="evidence" value="ECO:0007669"/>
    <property type="project" value="TreeGrafter"/>
</dbReference>
<evidence type="ECO:0000256" key="1">
    <source>
        <dbReference type="ARBA" id="ARBA00022679"/>
    </source>
</evidence>
<dbReference type="GO" id="GO:0016301">
    <property type="term" value="F:kinase activity"/>
    <property type="evidence" value="ECO:0007669"/>
    <property type="project" value="UniProtKB-KW"/>
</dbReference>
<evidence type="ECO:0000259" key="5">
    <source>
        <dbReference type="PROSITE" id="PS50146"/>
    </source>
</evidence>
<dbReference type="PANTHER" id="PTHR12358">
    <property type="entry name" value="SPHINGOSINE KINASE"/>
    <property type="match status" value="1"/>
</dbReference>
<dbReference type="KEGG" id="axe:P40_16725"/>
<dbReference type="EMBL" id="JAJVKT010000020">
    <property type="protein sequence ID" value="MCE7510052.1"/>
    <property type="molecule type" value="Genomic_DNA"/>
</dbReference>
<dbReference type="Gene3D" id="3.40.50.10330">
    <property type="entry name" value="Probable inorganic polyphosphate/atp-NAD kinase, domain 1"/>
    <property type="match status" value="1"/>
</dbReference>
<dbReference type="PROSITE" id="PS50146">
    <property type="entry name" value="DAGK"/>
    <property type="match status" value="1"/>
</dbReference>
<keyword evidence="7" id="KW-1185">Reference proteome</keyword>
<dbReference type="SUPFAM" id="SSF111331">
    <property type="entry name" value="NAD kinase/diacylglycerol kinase-like"/>
    <property type="match status" value="1"/>
</dbReference>
<protein>
    <submittedName>
        <fullName evidence="6">Diacylglycerol kinase family lipid kinase</fullName>
    </submittedName>
</protein>